<dbReference type="RefSeq" id="WP_379652925.1">
    <property type="nucleotide sequence ID" value="NZ_JBHTMB010000095.1"/>
</dbReference>
<evidence type="ECO:0000313" key="1">
    <source>
        <dbReference type="EMBL" id="MFD1233962.1"/>
    </source>
</evidence>
<dbReference type="EMBL" id="JBHTMB010000095">
    <property type="protein sequence ID" value="MFD1233962.1"/>
    <property type="molecule type" value="Genomic_DNA"/>
</dbReference>
<evidence type="ECO:0008006" key="3">
    <source>
        <dbReference type="Google" id="ProtNLM"/>
    </source>
</evidence>
<dbReference type="Proteomes" id="UP001597182">
    <property type="component" value="Unassembled WGS sequence"/>
</dbReference>
<sequence>MLDATDVAGPPVASVVLPRGVPAGFHGSWFAD</sequence>
<gene>
    <name evidence="1" type="ORF">ACFQ34_11765</name>
</gene>
<protein>
    <recommendedName>
        <fullName evidence="3">Dioxygenase</fullName>
    </recommendedName>
</protein>
<organism evidence="1 2">
    <name type="scientific">Pseudonocardia benzenivorans</name>
    <dbReference type="NCBI Taxonomy" id="228005"/>
    <lineage>
        <taxon>Bacteria</taxon>
        <taxon>Bacillati</taxon>
        <taxon>Actinomycetota</taxon>
        <taxon>Actinomycetes</taxon>
        <taxon>Pseudonocardiales</taxon>
        <taxon>Pseudonocardiaceae</taxon>
        <taxon>Pseudonocardia</taxon>
    </lineage>
</organism>
<accession>A0ABW3VFK9</accession>
<evidence type="ECO:0000313" key="2">
    <source>
        <dbReference type="Proteomes" id="UP001597182"/>
    </source>
</evidence>
<proteinExistence type="predicted"/>
<keyword evidence="2" id="KW-1185">Reference proteome</keyword>
<comment type="caution">
    <text evidence="1">The sequence shown here is derived from an EMBL/GenBank/DDBJ whole genome shotgun (WGS) entry which is preliminary data.</text>
</comment>
<name>A0ABW3VFK9_9PSEU</name>
<reference evidence="2" key="1">
    <citation type="journal article" date="2019" name="Int. J. Syst. Evol. Microbiol.">
        <title>The Global Catalogue of Microorganisms (GCM) 10K type strain sequencing project: providing services to taxonomists for standard genome sequencing and annotation.</title>
        <authorList>
            <consortium name="The Broad Institute Genomics Platform"/>
            <consortium name="The Broad Institute Genome Sequencing Center for Infectious Disease"/>
            <person name="Wu L."/>
            <person name="Ma J."/>
        </authorList>
    </citation>
    <scope>NUCLEOTIDE SEQUENCE [LARGE SCALE GENOMIC DNA]</scope>
    <source>
        <strain evidence="2">CCUG 49018</strain>
    </source>
</reference>